<name>A0ABN9WR98_9DINO</name>
<dbReference type="InterPro" id="IPR009003">
    <property type="entry name" value="Peptidase_S1_PA"/>
</dbReference>
<feature type="compositionally biased region" description="Pro residues" evidence="2">
    <location>
        <begin position="147"/>
        <end position="167"/>
    </location>
</feature>
<dbReference type="CDD" id="cd00190">
    <property type="entry name" value="Tryp_SPc"/>
    <property type="match status" value="1"/>
</dbReference>
<dbReference type="Pfam" id="PF00089">
    <property type="entry name" value="Trypsin"/>
    <property type="match status" value="1"/>
</dbReference>
<evidence type="ECO:0000256" key="1">
    <source>
        <dbReference type="ARBA" id="ARBA00023157"/>
    </source>
</evidence>
<dbReference type="SUPFAM" id="SSF50494">
    <property type="entry name" value="Trypsin-like serine proteases"/>
    <property type="match status" value="1"/>
</dbReference>
<protein>
    <recommendedName>
        <fullName evidence="3">Peptidase S1 domain-containing protein</fullName>
    </recommendedName>
</protein>
<organism evidence="4 5">
    <name type="scientific">Prorocentrum cordatum</name>
    <dbReference type="NCBI Taxonomy" id="2364126"/>
    <lineage>
        <taxon>Eukaryota</taxon>
        <taxon>Sar</taxon>
        <taxon>Alveolata</taxon>
        <taxon>Dinophyceae</taxon>
        <taxon>Prorocentrales</taxon>
        <taxon>Prorocentraceae</taxon>
        <taxon>Prorocentrum</taxon>
    </lineage>
</organism>
<dbReference type="SMART" id="SM00020">
    <property type="entry name" value="Tryp_SPc"/>
    <property type="match status" value="1"/>
</dbReference>
<dbReference type="InterPro" id="IPR033116">
    <property type="entry name" value="TRYPSIN_SER"/>
</dbReference>
<dbReference type="InterPro" id="IPR043504">
    <property type="entry name" value="Peptidase_S1_PA_chymotrypsin"/>
</dbReference>
<dbReference type="PANTHER" id="PTHR24252:SF7">
    <property type="entry name" value="HYALIN"/>
    <property type="match status" value="1"/>
</dbReference>
<dbReference type="InterPro" id="IPR001254">
    <property type="entry name" value="Trypsin_dom"/>
</dbReference>
<keyword evidence="1" id="KW-1015">Disulfide bond</keyword>
<dbReference type="EMBL" id="CAUYUJ010019184">
    <property type="protein sequence ID" value="CAK0889241.1"/>
    <property type="molecule type" value="Genomic_DNA"/>
</dbReference>
<feature type="region of interest" description="Disordered" evidence="2">
    <location>
        <begin position="144"/>
        <end position="169"/>
    </location>
</feature>
<reference evidence="4" key="1">
    <citation type="submission" date="2023-10" db="EMBL/GenBank/DDBJ databases">
        <authorList>
            <person name="Chen Y."/>
            <person name="Shah S."/>
            <person name="Dougan E. K."/>
            <person name="Thang M."/>
            <person name="Chan C."/>
        </authorList>
    </citation>
    <scope>NUCLEOTIDE SEQUENCE [LARGE SCALE GENOMIC DNA]</scope>
</reference>
<gene>
    <name evidence="4" type="ORF">PCOR1329_LOCUS69836</name>
</gene>
<dbReference type="PROSITE" id="PS50240">
    <property type="entry name" value="TRYPSIN_DOM"/>
    <property type="match status" value="1"/>
</dbReference>
<sequence>MEQMELAVEHDDGVACLPSADVVGGEACFITGWGTLSFGGSQPDLLQEAQVRITSNAECSAAYGDGKITDGMVCAQGINDAGEVTDACQGDSGGPLVCATDGDAYVLHGATSWGDGCADARYPGVWARVNHVRAWIDELMGFTISPTPAPPPTPGPPPTPAPHPTPAPQHMWANVLGQCTLDGTCVQSLNYPQDYGTDQSCTVEIDELRAAPIVAVGFETEQYFDTVTVNGQAYSGTSGPSGVTPTTDLLWSSDFIVGNIGWRLCMPALTPAPPPAPAPEHMWASMFGPCELNGFCVQSPNYPNNYSAQQACTIDIHLQVAAPIMVESFYTELFSDILTVSGVEYSGNVGPSGITPTAAIVWTSDSSVEMSGWKLCMVESPVTHIPPTTSTMTTISQTATLTSTRTSTTTLLYTVSSSMEFECSGTLEKVVSAATAHLLDTYYRMRNS</sequence>
<dbReference type="PANTHER" id="PTHR24252">
    <property type="entry name" value="ACROSIN-RELATED"/>
    <property type="match status" value="1"/>
</dbReference>
<dbReference type="PROSITE" id="PS00135">
    <property type="entry name" value="TRYPSIN_SER"/>
    <property type="match status" value="1"/>
</dbReference>
<evidence type="ECO:0000313" key="5">
    <source>
        <dbReference type="Proteomes" id="UP001189429"/>
    </source>
</evidence>
<keyword evidence="5" id="KW-1185">Reference proteome</keyword>
<evidence type="ECO:0000256" key="2">
    <source>
        <dbReference type="SAM" id="MobiDB-lite"/>
    </source>
</evidence>
<comment type="caution">
    <text evidence="4">The sequence shown here is derived from an EMBL/GenBank/DDBJ whole genome shotgun (WGS) entry which is preliminary data.</text>
</comment>
<dbReference type="SUPFAM" id="SSF49854">
    <property type="entry name" value="Spermadhesin, CUB domain"/>
    <property type="match status" value="1"/>
</dbReference>
<dbReference type="Gene3D" id="2.40.10.10">
    <property type="entry name" value="Trypsin-like serine proteases"/>
    <property type="match status" value="1"/>
</dbReference>
<evidence type="ECO:0000259" key="3">
    <source>
        <dbReference type="PROSITE" id="PS50240"/>
    </source>
</evidence>
<proteinExistence type="predicted"/>
<evidence type="ECO:0000313" key="4">
    <source>
        <dbReference type="EMBL" id="CAK0889241.1"/>
    </source>
</evidence>
<dbReference type="Proteomes" id="UP001189429">
    <property type="component" value="Unassembled WGS sequence"/>
</dbReference>
<accession>A0ABN9WR98</accession>
<dbReference type="InterPro" id="IPR035914">
    <property type="entry name" value="Sperma_CUB_dom_sf"/>
</dbReference>
<feature type="domain" description="Peptidase S1" evidence="3">
    <location>
        <begin position="1"/>
        <end position="141"/>
    </location>
</feature>